<gene>
    <name evidence="1" type="ORF">C3E79_10215</name>
</gene>
<proteinExistence type="predicted"/>
<dbReference type="AlphaFoldDB" id="A0A2S0WGA0"/>
<reference evidence="2" key="1">
    <citation type="submission" date="2018-01" db="EMBL/GenBank/DDBJ databases">
        <authorList>
            <person name="Li J."/>
        </authorList>
    </citation>
    <scope>NUCLEOTIDE SEQUENCE [LARGE SCALE GENOMIC DNA]</scope>
    <source>
        <strain evidence="2">2184</strain>
    </source>
</reference>
<evidence type="ECO:0000313" key="1">
    <source>
        <dbReference type="EMBL" id="AWB84801.1"/>
    </source>
</evidence>
<dbReference type="OrthoDB" id="4427967at2"/>
<sequence length="84" mass="9428">MTEALADMALEKHSECIGMWCEAGGKLSVIRGVYHWSDGGLRFRLINPATDTLSRFTPMEAVTLRPDLPRAWEPDGTPWEGEHD</sequence>
<dbReference type="RefSeq" id="WP_108404809.1">
    <property type="nucleotide sequence ID" value="NZ_CP026948.1"/>
</dbReference>
<name>A0A2S0WGA0_9CORY</name>
<keyword evidence="2" id="KW-1185">Reference proteome</keyword>
<accession>A0A2S0WGA0</accession>
<organism evidence="1 2">
    <name type="scientific">Corynebacterium liangguodongii</name>
    <dbReference type="NCBI Taxonomy" id="2079535"/>
    <lineage>
        <taxon>Bacteria</taxon>
        <taxon>Bacillati</taxon>
        <taxon>Actinomycetota</taxon>
        <taxon>Actinomycetes</taxon>
        <taxon>Mycobacteriales</taxon>
        <taxon>Corynebacteriaceae</taxon>
        <taxon>Corynebacterium</taxon>
    </lineage>
</organism>
<protein>
    <submittedName>
        <fullName evidence="1">Uncharacterized protein</fullName>
    </submittedName>
</protein>
<dbReference type="Proteomes" id="UP000244754">
    <property type="component" value="Chromosome"/>
</dbReference>
<dbReference type="KEGG" id="clia:C3E79_10215"/>
<dbReference type="EMBL" id="CP026948">
    <property type="protein sequence ID" value="AWB84801.1"/>
    <property type="molecule type" value="Genomic_DNA"/>
</dbReference>
<evidence type="ECO:0000313" key="2">
    <source>
        <dbReference type="Proteomes" id="UP000244754"/>
    </source>
</evidence>